<dbReference type="InterPro" id="IPR043157">
    <property type="entry name" value="Dynein_AAA1S"/>
</dbReference>
<proteinExistence type="inferred from homology"/>
<evidence type="ECO:0000256" key="5">
    <source>
        <dbReference type="ARBA" id="ARBA00022737"/>
    </source>
</evidence>
<dbReference type="Gene3D" id="1.10.8.710">
    <property type="match status" value="1"/>
</dbReference>
<dbReference type="Pfam" id="PF12774">
    <property type="entry name" value="AAA_6"/>
    <property type="match status" value="2"/>
</dbReference>
<evidence type="ECO:0000313" key="15">
    <source>
        <dbReference type="WBParaSite" id="jg16834"/>
    </source>
</evidence>
<feature type="domain" description="AAA+ ATPase" evidence="13">
    <location>
        <begin position="2046"/>
        <end position="2197"/>
    </location>
</feature>
<dbReference type="InterPro" id="IPR035699">
    <property type="entry name" value="AAA_6"/>
</dbReference>
<dbReference type="InterPro" id="IPR003593">
    <property type="entry name" value="AAA+_ATPase"/>
</dbReference>
<dbReference type="InterPro" id="IPR013594">
    <property type="entry name" value="Dynein_heavy_tail"/>
</dbReference>
<dbReference type="Proteomes" id="UP000887574">
    <property type="component" value="Unplaced"/>
</dbReference>
<dbReference type="GO" id="GO:0051959">
    <property type="term" value="F:dynein light intermediate chain binding"/>
    <property type="evidence" value="ECO:0007669"/>
    <property type="project" value="InterPro"/>
</dbReference>
<dbReference type="CDD" id="cd00009">
    <property type="entry name" value="AAA"/>
    <property type="match status" value="2"/>
</dbReference>
<dbReference type="PANTHER" id="PTHR46532">
    <property type="entry name" value="MALE FERTILITY FACTOR KL5"/>
    <property type="match status" value="1"/>
</dbReference>
<dbReference type="Pfam" id="PF12780">
    <property type="entry name" value="AAA_8"/>
    <property type="match status" value="1"/>
</dbReference>
<dbReference type="Gene3D" id="3.20.180.20">
    <property type="entry name" value="Dynein heavy chain, N-terminal domain 2"/>
    <property type="match status" value="1"/>
</dbReference>
<keyword evidence="8" id="KW-0243">Dynein</keyword>
<dbReference type="InterPro" id="IPR026983">
    <property type="entry name" value="DHC"/>
</dbReference>
<organism evidence="14 15">
    <name type="scientific">Ditylenchus dipsaci</name>
    <dbReference type="NCBI Taxonomy" id="166011"/>
    <lineage>
        <taxon>Eukaryota</taxon>
        <taxon>Metazoa</taxon>
        <taxon>Ecdysozoa</taxon>
        <taxon>Nematoda</taxon>
        <taxon>Chromadorea</taxon>
        <taxon>Rhabditida</taxon>
        <taxon>Tylenchina</taxon>
        <taxon>Tylenchomorpha</taxon>
        <taxon>Sphaerularioidea</taxon>
        <taxon>Anguinidae</taxon>
        <taxon>Anguininae</taxon>
        <taxon>Ditylenchus</taxon>
    </lineage>
</organism>
<dbReference type="GO" id="GO:0005874">
    <property type="term" value="C:microtubule"/>
    <property type="evidence" value="ECO:0007669"/>
    <property type="project" value="UniProtKB-KW"/>
</dbReference>
<dbReference type="PANTHER" id="PTHR46532:SF13">
    <property type="entry name" value="CYTOPLASMIC DYNEIN 1 HEAVY CHAIN 1"/>
    <property type="match status" value="1"/>
</dbReference>
<evidence type="ECO:0000256" key="11">
    <source>
        <dbReference type="ARBA" id="ARBA00023212"/>
    </source>
</evidence>
<keyword evidence="3" id="KW-0963">Cytoplasm</keyword>
<evidence type="ECO:0000256" key="3">
    <source>
        <dbReference type="ARBA" id="ARBA00022490"/>
    </source>
</evidence>
<dbReference type="InterPro" id="IPR041466">
    <property type="entry name" value="Dynein_AAA5_ext"/>
</dbReference>
<name>A0A915D7E3_9BILA</name>
<keyword evidence="6" id="KW-0547">Nucleotide-binding</keyword>
<dbReference type="WBParaSite" id="jg16834">
    <property type="protein sequence ID" value="jg16834"/>
    <property type="gene ID" value="jg16834"/>
</dbReference>
<keyword evidence="5" id="KW-0677">Repeat</keyword>
<dbReference type="Gene3D" id="1.20.58.1120">
    <property type="match status" value="1"/>
</dbReference>
<comment type="subcellular location">
    <subcellularLocation>
        <location evidence="1">Cytoplasm</location>
        <location evidence="1">Cytoskeleton</location>
    </subcellularLocation>
</comment>
<evidence type="ECO:0000259" key="13">
    <source>
        <dbReference type="SMART" id="SM00382"/>
    </source>
</evidence>
<evidence type="ECO:0000256" key="6">
    <source>
        <dbReference type="ARBA" id="ARBA00022741"/>
    </source>
</evidence>
<feature type="domain" description="AAA+ ATPase" evidence="13">
    <location>
        <begin position="2412"/>
        <end position="2548"/>
    </location>
</feature>
<dbReference type="FunFam" id="1.20.140.100:FF:000002">
    <property type="entry name" value="Cytoplasmic dynein heavy chain 1"/>
    <property type="match status" value="1"/>
</dbReference>
<dbReference type="GO" id="GO:0005858">
    <property type="term" value="C:axonemal dynein complex"/>
    <property type="evidence" value="ECO:0007669"/>
    <property type="project" value="TreeGrafter"/>
</dbReference>
<dbReference type="Gene3D" id="3.40.50.300">
    <property type="entry name" value="P-loop containing nucleotide triphosphate hydrolases"/>
    <property type="match status" value="4"/>
</dbReference>
<dbReference type="Gene3D" id="1.20.920.30">
    <property type="match status" value="1"/>
</dbReference>
<dbReference type="FunFam" id="1.10.287.2620:FF:000001">
    <property type="entry name" value="Cytoplasmic dynein heavy chain 1"/>
    <property type="match status" value="1"/>
</dbReference>
<dbReference type="InterPro" id="IPR054354">
    <property type="entry name" value="DYNC2H1-like_lid"/>
</dbReference>
<evidence type="ECO:0000256" key="10">
    <source>
        <dbReference type="ARBA" id="ARBA00023175"/>
    </source>
</evidence>
<evidence type="ECO:0000313" key="14">
    <source>
        <dbReference type="Proteomes" id="UP000887574"/>
    </source>
</evidence>
<reference evidence="15" key="1">
    <citation type="submission" date="2022-11" db="UniProtKB">
        <authorList>
            <consortium name="WormBaseParasite"/>
        </authorList>
    </citation>
    <scope>IDENTIFICATION</scope>
</reference>
<dbReference type="SUPFAM" id="SSF52540">
    <property type="entry name" value="P-loop containing nucleoside triphosphate hydrolases"/>
    <property type="match status" value="4"/>
</dbReference>
<dbReference type="Pfam" id="PF08385">
    <property type="entry name" value="DHC_N1"/>
    <property type="match status" value="1"/>
</dbReference>
<keyword evidence="9 12" id="KW-0175">Coiled coil</keyword>
<dbReference type="SMART" id="SM00382">
    <property type="entry name" value="AAA"/>
    <property type="match status" value="2"/>
</dbReference>
<evidence type="ECO:0000256" key="7">
    <source>
        <dbReference type="ARBA" id="ARBA00022840"/>
    </source>
</evidence>
<dbReference type="FunFam" id="3.40.50.300:FF:000517">
    <property type="entry name" value="Cytoplasmic dynein heavy chain 1"/>
    <property type="match status" value="1"/>
</dbReference>
<keyword evidence="4" id="KW-0493">Microtubule</keyword>
<evidence type="ECO:0000256" key="1">
    <source>
        <dbReference type="ARBA" id="ARBA00004245"/>
    </source>
</evidence>
<dbReference type="InterPro" id="IPR042222">
    <property type="entry name" value="Dynein_2_N"/>
</dbReference>
<dbReference type="Pfam" id="PF08393">
    <property type="entry name" value="DHC_N2"/>
    <property type="match status" value="1"/>
</dbReference>
<evidence type="ECO:0000256" key="8">
    <source>
        <dbReference type="ARBA" id="ARBA00023017"/>
    </source>
</evidence>
<dbReference type="Gene3D" id="1.10.472.130">
    <property type="match status" value="1"/>
</dbReference>
<evidence type="ECO:0000256" key="2">
    <source>
        <dbReference type="ARBA" id="ARBA00008887"/>
    </source>
</evidence>
<comment type="similarity">
    <text evidence="2">Belongs to the dynein heavy chain family.</text>
</comment>
<dbReference type="FunFam" id="3.20.180.20:FF:000002">
    <property type="entry name" value="Cytoplasmic dynein heavy chain 1"/>
    <property type="match status" value="1"/>
</dbReference>
<keyword evidence="11" id="KW-0206">Cytoskeleton</keyword>
<dbReference type="Pfam" id="PF17852">
    <property type="entry name" value="Dynein_AAA_lid"/>
    <property type="match status" value="1"/>
</dbReference>
<dbReference type="GO" id="GO:0005524">
    <property type="term" value="F:ATP binding"/>
    <property type="evidence" value="ECO:0007669"/>
    <property type="project" value="UniProtKB-KW"/>
</dbReference>
<accession>A0A915D7E3</accession>
<keyword evidence="7" id="KW-0067">ATP-binding</keyword>
<keyword evidence="10" id="KW-0505">Motor protein</keyword>
<dbReference type="Gene3D" id="1.10.287.2620">
    <property type="match status" value="1"/>
</dbReference>
<sequence>MSTEGTDILNQSSGSTTGDPTILTTVVELEKYLINVSSVLLGETNKQLLLIALESASDDMQKFISDPQTPVFAVNKCGIREDPETEEEAIAYTACLEVGYRAERKQSVIFTKKSGLIEAEKPLQEQLIVQTIDDGIHAYIKESRRGDRDGVKLAPAIEKSLNEAEVAIRHLQQNIDIPEINLAINPIILNIVAKARSENTGVNRWTTEIRKITKLDRDPSSGTSLQETTFWMNLERALSRINNMRESDEVMLTLEALKLGKRFHATISFDADTGLKEMIAQVTDYNNVMKDIPLNELMAATDISSIRLALSNIFSAIRKIRNTKYPAKRAMDFFSAISADTCAQMIKVVRPRRLMHAPIAELDDVMRSCNAVFIYWEEEADKMQTIFREMAKKQKTDIKFNIRINLRHKLLETRFDELLKFRKQHEQLSNVIQRVLRFSGGISLDSGGQLSPDKQVNKAYDDVKEVDYLDISKEGIYVWESALQRYKEQISRTETQLAVKLREQLGCAKNADEMFAIFSRYNVLFVRPHIRSAIREFQTQLIERVKADIQDLQVKYFDEKNIELARRVTDAFDIPEVSAKIMWIRQIESLLKMNMRRVEDVLGDQWANHLEGKELKKESDILMKKLDTNQIYEEWSQKVLSKSTMQGSKLFLVEKQQRDGKVICRLKVNYAPESIVIAKEVRNLKSMGFRMPFKIMSNSHAASTSYPYAISLLESVRVYESTNEIVFNRGKGVELLCSGYRKQIHELILEGYAITWDNYRIESYVTKMAEAVNNYEEKVGDLIDTLDSIDVELNALDKCNYKVAVISQILATIQKAVDQLVINNYSNLKSWLLNLDNTLEQKLARRVEEAIHVWTKELNCTREDLDEDAQESSVSPNISKIHMDIRITTQLINVVPSLDKARLLLLAQFFAWHGVVTSQLRITTNRYQLQQNSDVFTYRDVLMKLPHGQQVIKDALLAVDDCMQNLADYVNQWTQYQALWDLQPDMLYERLGNDLEKWMKVLVEIKKSRSLIDTQDSSYELFPFIVDYSKVQTKISVKYDYWQREVLTKFSIALGMTMQGFFADVSKWRSDLESQSIDSSNTGDTVQLISFVQWLKKQTSSCQEQVDRFMAGQKLLTHSRYQFPKTWLYAENIEGEWSALMDVLKRKDVSIQSQIANLQSKILNEDKVLEKQISDLLSDWNKSKPVHGAQRPKESIMLLNNFEDKFNKVKEELENIVKAKLALEIIDSVNLNGAQATNKLEIAFEELRDLSGVWKALLPIYDSLDEMKEQAWLSIQPRKLRQSLDEQLNRLKQLPSQYRSYESYEHAKRLLQNYSKMNMLVIELKSEALKERHWKQLMKELNVNWNLSDLSLGQVWDVDLAKHDGVIRQVLLIAQGEMALEEFMKQVKDYWTNFIIELVNYQQKTKLIRGWDDLFNKLKEHMNSLAAMKLSPYYKQFEEDASAWEEKLNKVNALFDVWIDVQRRWVYLEGLFTGSADIAYLLPTESSRFNIVSTEFLGMMRKVQSAPRILEVVNIQGAQRILERLADMLAKIQKALGEYLERERSSFPRFYFVGDEDLLEILGNSKDTVRIQKHLKKMFAGIMAMDFDEDTKIISAIVSREGEKVTLLNPIDINETPKINDWLRKLEQEMQGTLAKLLAMSFNEFSKFDLNTLQAADYMQWLDKYPAQIVCVCSDIWFCTMMDGSLSKGEDAVKVLALVEASLSLLSDSSDYGILKSNLDFNWLKVMRYYLNPAESDPLKSCVVRTANAQFHYGFEYLGIQEKLVQTPLTDRCYLTMTQALHCRLGGSPFGPAGTGKQNQLRLWAITLEDLCLYLTATRLLTSRLLVERMLSAVSQQIQTIQESVKAGGEMKVDLVGKTLSVNSNMAIFITMNPGYSGRSNLPDNLKQLFRSLAMTQPDRKLIAEVMLFSQGFQTAETLAKKIVPLFTLCKEQLSDQYHYDFGLRALKYVLVSAGNIKRAEIQRISKDQHNKGSESQERDIASRLPEQQILIQSVYARYLPKQVENLKQEIIKVCDQKMLSYSNESGEKGALWLEKVMQLYQITNLNHGLMLVGCSGSGKTMAWKVLLKALENLENVEGVAHVIDAKAMSKDSLYGVLDANTREWTDGLFTHVIRKIIDNVRGEADKRQWIIFDGDVDPEWVENLNSVLDDNKLLTLPNGERLSIPSNVRIIFEVSDLKYATLATVSRCGMVWFSEDVVTTEMLFDNYLVKLASCPLSLEFSNGISGSSGDHQSRLMDIQRQSSQFLSSHMAADGLVLAALEFALKNVDHIMEPSRQRLLMAFFSMLNFSVKQMIDYDSKHPDFPLSGDQIENFVTRSMLVNLVWSFSGDGKWKCRQILSDFVRKTTTIALPPNESLPIIDYSVSILGAWESWNMKVPQIDIESHRVAATDLVVPTMDTVRHELLLNTWLCERKPLVLCGPPGSGKTMTLLSALRSLPDMDVINVNFSSSTTPELLLSNFSHYFQLTRWLVIFCDEINLPTPDKYGTQRVISFMRQLIEQNGFYRTSDKTWITLERIQFVGACNPPTDPGRNPLSARFLRHIPVVYVDYPGRASLVQIYGTFNRAMLRPTVLRGMADSLTEAMEHFTQDDQPHYVYSPRELTRWVRGISEAIAPLDSISAEGLVRLWAHEALRLFNDRLVYEEERQWTNELVDNTAKTYFGSACDLKEALKRPMLYSCWLTRNYMPVSHEELKNYVQARLKGFYEEELDVKLVLFDQMLDHVLRIDRIYRQPQGHLLLIGVSGAGKTTLSRFVAWLNGLSVFQLKVHSKYTGADFDEDIRHVLRRAGCKNEKICFIMDESNMLDTGFLES</sequence>
<dbReference type="InterPro" id="IPR042228">
    <property type="entry name" value="Dynein_linker_3"/>
</dbReference>
<dbReference type="Pfam" id="PF22597">
    <property type="entry name" value="DYN_lid"/>
    <property type="match status" value="1"/>
</dbReference>
<dbReference type="Pfam" id="PF12775">
    <property type="entry name" value="AAA_7"/>
    <property type="match status" value="1"/>
</dbReference>
<evidence type="ECO:0000256" key="12">
    <source>
        <dbReference type="SAM" id="Coils"/>
    </source>
</evidence>
<dbReference type="GO" id="GO:0045505">
    <property type="term" value="F:dynein intermediate chain binding"/>
    <property type="evidence" value="ECO:0007669"/>
    <property type="project" value="InterPro"/>
</dbReference>
<evidence type="ECO:0000256" key="4">
    <source>
        <dbReference type="ARBA" id="ARBA00022701"/>
    </source>
</evidence>
<dbReference type="InterPro" id="IPR027417">
    <property type="entry name" value="P-loop_NTPase"/>
</dbReference>
<keyword evidence="14" id="KW-1185">Reference proteome</keyword>
<dbReference type="InterPro" id="IPR013602">
    <property type="entry name" value="Dynein_heavy_linker"/>
</dbReference>
<dbReference type="Gene3D" id="1.20.140.100">
    <property type="entry name" value="Dynein heavy chain, N-terminal domain 2"/>
    <property type="match status" value="1"/>
</dbReference>
<dbReference type="InterPro" id="IPR024317">
    <property type="entry name" value="Dynein_heavy_chain_D4_dom"/>
</dbReference>
<evidence type="ECO:0000256" key="9">
    <source>
        <dbReference type="ARBA" id="ARBA00023054"/>
    </source>
</evidence>
<dbReference type="GO" id="GO:0007018">
    <property type="term" value="P:microtubule-based movement"/>
    <property type="evidence" value="ECO:0007669"/>
    <property type="project" value="InterPro"/>
</dbReference>
<feature type="coiled-coil region" evidence="12">
    <location>
        <begin position="1515"/>
        <end position="1542"/>
    </location>
</feature>
<protein>
    <submittedName>
        <fullName evidence="15">AAA+ ATPase domain-containing protein</fullName>
    </submittedName>
</protein>